<name>A0AAP7ZKB9_RALSL</name>
<accession>A0AAP7ZKB9</accession>
<sequence>MRNVCSHPRGTFRRKRDEQLGISTPAPTDQPHDKHRVIADAWLRRVIDGIRQMHLDKDVRREVAGRIF</sequence>
<evidence type="ECO:0000313" key="2">
    <source>
        <dbReference type="EMBL" id="OYQ10221.1"/>
    </source>
</evidence>
<organism evidence="2 3">
    <name type="scientific">Ralstonia solanacearum K60</name>
    <dbReference type="NCBI Taxonomy" id="1091042"/>
    <lineage>
        <taxon>Bacteria</taxon>
        <taxon>Pseudomonadati</taxon>
        <taxon>Pseudomonadota</taxon>
        <taxon>Betaproteobacteria</taxon>
        <taxon>Burkholderiales</taxon>
        <taxon>Burkholderiaceae</taxon>
        <taxon>Ralstonia</taxon>
        <taxon>Ralstonia solanacearum species complex</taxon>
    </lineage>
</organism>
<dbReference type="AlphaFoldDB" id="A0AAP7ZKB9"/>
<gene>
    <name evidence="2" type="ORF">B7R77_20415</name>
</gene>
<evidence type="ECO:0000256" key="1">
    <source>
        <dbReference type="SAM" id="MobiDB-lite"/>
    </source>
</evidence>
<feature type="region of interest" description="Disordered" evidence="1">
    <location>
        <begin position="1"/>
        <end position="34"/>
    </location>
</feature>
<comment type="caution">
    <text evidence="2">The sequence shown here is derived from an EMBL/GenBank/DDBJ whole genome shotgun (WGS) entry which is preliminary data.</text>
</comment>
<proteinExistence type="predicted"/>
<dbReference type="Proteomes" id="UP000216164">
    <property type="component" value="Unassembled WGS sequence"/>
</dbReference>
<dbReference type="EMBL" id="NCTK01000002">
    <property type="protein sequence ID" value="OYQ10221.1"/>
    <property type="molecule type" value="Genomic_DNA"/>
</dbReference>
<reference evidence="2 3" key="1">
    <citation type="submission" date="2017-04" db="EMBL/GenBank/DDBJ databases">
        <title>Genome Announcement: Closed genomes of Ralstonia solanacearum strains K60, UW551, and UW700.</title>
        <authorList>
            <person name="Hayes M."/>
            <person name="Macintyre A.M."/>
            <person name="Allen C."/>
        </authorList>
    </citation>
    <scope>NUCLEOTIDE SEQUENCE [LARGE SCALE GENOMIC DNA]</scope>
    <source>
        <strain evidence="2 3">UW25</strain>
    </source>
</reference>
<evidence type="ECO:0000313" key="3">
    <source>
        <dbReference type="Proteomes" id="UP000216164"/>
    </source>
</evidence>
<protein>
    <submittedName>
        <fullName evidence="2">Uncharacterized protein</fullName>
    </submittedName>
</protein>